<keyword evidence="3" id="KW-1185">Reference proteome</keyword>
<protein>
    <submittedName>
        <fullName evidence="2">Putative membrane protein</fullName>
    </submittedName>
</protein>
<keyword evidence="1" id="KW-0472">Membrane</keyword>
<reference evidence="2 3" key="1">
    <citation type="submission" date="2019-03" db="EMBL/GenBank/DDBJ databases">
        <title>Genomic Encyclopedia of Type Strains, Phase IV (KMG-IV): sequencing the most valuable type-strain genomes for metagenomic binning, comparative biology and taxonomic classification.</title>
        <authorList>
            <person name="Goeker M."/>
        </authorList>
    </citation>
    <scope>NUCLEOTIDE SEQUENCE [LARGE SCALE GENOMIC DNA]</scope>
    <source>
        <strain evidence="2 3">DSM 26377</strain>
    </source>
</reference>
<accession>A0A4R7NWR9</accession>
<comment type="caution">
    <text evidence="2">The sequence shown here is derived from an EMBL/GenBank/DDBJ whole genome shotgun (WGS) entry which is preliminary data.</text>
</comment>
<dbReference type="Pfam" id="PF04367">
    <property type="entry name" value="DUF502"/>
    <property type="match status" value="1"/>
</dbReference>
<dbReference type="PANTHER" id="PTHR31876:SF26">
    <property type="entry name" value="PROTEIN LIKE COV 2"/>
    <property type="match status" value="1"/>
</dbReference>
<dbReference type="OrthoDB" id="5636623at2"/>
<dbReference type="AlphaFoldDB" id="A0A4R7NWR9"/>
<organism evidence="2 3">
    <name type="scientific">Panacagrimonas perspica</name>
    <dbReference type="NCBI Taxonomy" id="381431"/>
    <lineage>
        <taxon>Bacteria</taxon>
        <taxon>Pseudomonadati</taxon>
        <taxon>Pseudomonadota</taxon>
        <taxon>Gammaproteobacteria</taxon>
        <taxon>Nevskiales</taxon>
        <taxon>Nevskiaceae</taxon>
        <taxon>Panacagrimonas</taxon>
    </lineage>
</organism>
<name>A0A4R7NWR9_9GAMM</name>
<evidence type="ECO:0000256" key="1">
    <source>
        <dbReference type="SAM" id="Phobius"/>
    </source>
</evidence>
<proteinExistence type="predicted"/>
<evidence type="ECO:0000313" key="2">
    <source>
        <dbReference type="EMBL" id="TDU25673.1"/>
    </source>
</evidence>
<feature type="transmembrane region" description="Helical" evidence="1">
    <location>
        <begin position="20"/>
        <end position="40"/>
    </location>
</feature>
<dbReference type="InterPro" id="IPR007462">
    <property type="entry name" value="COV1-like"/>
</dbReference>
<feature type="transmembrane region" description="Helical" evidence="1">
    <location>
        <begin position="60"/>
        <end position="85"/>
    </location>
</feature>
<dbReference type="RefSeq" id="WP_133883280.1">
    <property type="nucleotide sequence ID" value="NZ_MWIN01000041.1"/>
</dbReference>
<sequence>MKIKPLPRLLDWRRLARTFLTGLFVLLPIMVTLAIVMWIIGVAETVLGGFIRVLLPSNFYLPGMGLVVSLLVIFLVGVLMQAIFFRELIGWLEEQLERIPLIKTVYSAVKDLTGFFSRAGSNQKRFGQVVQVQMPGLPIRMLGFVTLEDLKSVGLEAASGEETVAVYLPMSYQIGGYTVLLPRSYLTPVDMGMEEAMRFLITAGMSRSPEHNVTPAKPEAP</sequence>
<keyword evidence="1" id="KW-1133">Transmembrane helix</keyword>
<dbReference type="PANTHER" id="PTHR31876">
    <property type="entry name" value="COV-LIKE PROTEIN 1"/>
    <property type="match status" value="1"/>
</dbReference>
<dbReference type="EMBL" id="SOBT01000011">
    <property type="protein sequence ID" value="TDU25673.1"/>
    <property type="molecule type" value="Genomic_DNA"/>
</dbReference>
<dbReference type="Proteomes" id="UP000295341">
    <property type="component" value="Unassembled WGS sequence"/>
</dbReference>
<evidence type="ECO:0000313" key="3">
    <source>
        <dbReference type="Proteomes" id="UP000295341"/>
    </source>
</evidence>
<keyword evidence="1" id="KW-0812">Transmembrane</keyword>
<gene>
    <name evidence="2" type="ORF">DFR24_4118</name>
</gene>